<dbReference type="EC" id="2.3.-.-" evidence="3"/>
<feature type="transmembrane region" description="Helical" evidence="1">
    <location>
        <begin position="238"/>
        <end position="254"/>
    </location>
</feature>
<feature type="transmembrane region" description="Helical" evidence="1">
    <location>
        <begin position="23"/>
        <end position="41"/>
    </location>
</feature>
<dbReference type="EMBL" id="JBELQE010000118">
    <property type="protein sequence ID" value="MER2252722.1"/>
    <property type="molecule type" value="Genomic_DNA"/>
</dbReference>
<keyword evidence="4" id="KW-1185">Reference proteome</keyword>
<keyword evidence="1" id="KW-0472">Membrane</keyword>
<keyword evidence="1" id="KW-0812">Transmembrane</keyword>
<feature type="transmembrane region" description="Helical" evidence="1">
    <location>
        <begin position="61"/>
        <end position="79"/>
    </location>
</feature>
<keyword evidence="1" id="KW-1133">Transmembrane helix</keyword>
<evidence type="ECO:0000313" key="3">
    <source>
        <dbReference type="EMBL" id="MER2252722.1"/>
    </source>
</evidence>
<proteinExistence type="predicted"/>
<feature type="transmembrane region" description="Helical" evidence="1">
    <location>
        <begin position="216"/>
        <end position="232"/>
    </location>
</feature>
<accession>A0ABV1QTH7</accession>
<dbReference type="Pfam" id="PF01757">
    <property type="entry name" value="Acyl_transf_3"/>
    <property type="match status" value="1"/>
</dbReference>
<feature type="domain" description="Acyltransferase 3" evidence="2">
    <location>
        <begin position="21"/>
        <end position="331"/>
    </location>
</feature>
<evidence type="ECO:0000313" key="4">
    <source>
        <dbReference type="Proteomes" id="UP001480955"/>
    </source>
</evidence>
<dbReference type="RefSeq" id="WP_350396961.1">
    <property type="nucleotide sequence ID" value="NZ_JBELQE010000118.1"/>
</dbReference>
<dbReference type="InterPro" id="IPR050879">
    <property type="entry name" value="Acyltransferase_3"/>
</dbReference>
<protein>
    <submittedName>
        <fullName evidence="3">Acyltransferase</fullName>
        <ecNumber evidence="3">2.3.-.-</ecNumber>
    </submittedName>
</protein>
<dbReference type="GO" id="GO:0016746">
    <property type="term" value="F:acyltransferase activity"/>
    <property type="evidence" value="ECO:0007669"/>
    <property type="project" value="UniProtKB-KW"/>
</dbReference>
<gene>
    <name evidence="3" type="ORF">ABS772_22655</name>
</gene>
<sequence>MSGPFSGPTVGQALARPHNGFSALRLALALMVVVSHAFSVVSGQGSDEPLARSTGFSLGEHAVNGFFAVSGFLVTMSYDRRGWRDYAIARSLRILPGLVAATLAVSLLLGAALTRLPLAEYLAAPELWRFVRGTLLSFKSNASLPGLFEANPLRSPLGTVWTLKYETICYVGVLVVGLCGLLRRRWAVPALTAALALALATLEAVRPEMSKGTETALRLPLIFAFGACLYLWRDRVRLSAWPLLGLAAALLLQGHAPARTLLFLSESYAAIWLAFLPALARPALDPPADLSYGVYLYGWPIQQSLHALLPTASAGALLPPALLLALLVAALSWYAIEKPALRLKARALGRRTLGTIEPAAP</sequence>
<dbReference type="InterPro" id="IPR002656">
    <property type="entry name" value="Acyl_transf_3_dom"/>
</dbReference>
<name>A0ABV1QTH7_9HYPH</name>
<reference evidence="3 4" key="1">
    <citation type="submission" date="2024-06" db="EMBL/GenBank/DDBJ databases">
        <authorList>
            <person name="Campbell A.G."/>
        </authorList>
    </citation>
    <scope>NUCLEOTIDE SEQUENCE [LARGE SCALE GENOMIC DNA]</scope>
    <source>
        <strain evidence="3 4">EM12</strain>
    </source>
</reference>
<keyword evidence="3" id="KW-0012">Acyltransferase</keyword>
<evidence type="ECO:0000259" key="2">
    <source>
        <dbReference type="Pfam" id="PF01757"/>
    </source>
</evidence>
<dbReference type="PANTHER" id="PTHR23028">
    <property type="entry name" value="ACETYLTRANSFERASE"/>
    <property type="match status" value="1"/>
</dbReference>
<dbReference type="Proteomes" id="UP001480955">
    <property type="component" value="Unassembled WGS sequence"/>
</dbReference>
<feature type="transmembrane region" description="Helical" evidence="1">
    <location>
        <begin position="317"/>
        <end position="336"/>
    </location>
</feature>
<feature type="transmembrane region" description="Helical" evidence="1">
    <location>
        <begin position="186"/>
        <end position="204"/>
    </location>
</feature>
<organism evidence="3 4">
    <name type="scientific">Methylorubrum podarium</name>
    <dbReference type="NCBI Taxonomy" id="200476"/>
    <lineage>
        <taxon>Bacteria</taxon>
        <taxon>Pseudomonadati</taxon>
        <taxon>Pseudomonadota</taxon>
        <taxon>Alphaproteobacteria</taxon>
        <taxon>Hyphomicrobiales</taxon>
        <taxon>Methylobacteriaceae</taxon>
        <taxon>Methylorubrum</taxon>
    </lineage>
</organism>
<evidence type="ECO:0000256" key="1">
    <source>
        <dbReference type="SAM" id="Phobius"/>
    </source>
</evidence>
<dbReference type="PANTHER" id="PTHR23028:SF53">
    <property type="entry name" value="ACYL_TRANSF_3 DOMAIN-CONTAINING PROTEIN"/>
    <property type="match status" value="1"/>
</dbReference>
<keyword evidence="3" id="KW-0808">Transferase</keyword>
<feature type="transmembrane region" description="Helical" evidence="1">
    <location>
        <begin position="91"/>
        <end position="113"/>
    </location>
</feature>
<comment type="caution">
    <text evidence="3">The sequence shown here is derived from an EMBL/GenBank/DDBJ whole genome shotgun (WGS) entry which is preliminary data.</text>
</comment>